<dbReference type="Proteomes" id="UP000326838">
    <property type="component" value="Unassembled WGS sequence"/>
</dbReference>
<keyword evidence="2" id="KW-0812">Transmembrane</keyword>
<name>A0A5N0TM62_9MICO</name>
<dbReference type="PANTHER" id="PTHR37314:SF4">
    <property type="entry name" value="UPF0700 TRANSMEMBRANE PROTEIN YOAK"/>
    <property type="match status" value="1"/>
</dbReference>
<feature type="transmembrane region" description="Helical" evidence="2">
    <location>
        <begin position="149"/>
        <end position="174"/>
    </location>
</feature>
<protein>
    <submittedName>
        <fullName evidence="3">DUF1275 domain-containing protein</fullName>
    </submittedName>
</protein>
<keyword evidence="4" id="KW-1185">Reference proteome</keyword>
<gene>
    <name evidence="3" type="ORF">F6B40_00290</name>
</gene>
<dbReference type="InterPro" id="IPR010699">
    <property type="entry name" value="DUF1275"/>
</dbReference>
<feature type="transmembrane region" description="Helical" evidence="2">
    <location>
        <begin position="233"/>
        <end position="256"/>
    </location>
</feature>
<dbReference type="PANTHER" id="PTHR37314">
    <property type="entry name" value="SLR0142 PROTEIN"/>
    <property type="match status" value="1"/>
</dbReference>
<evidence type="ECO:0000313" key="4">
    <source>
        <dbReference type="Proteomes" id="UP000326838"/>
    </source>
</evidence>
<dbReference type="EMBL" id="VYUY01000002">
    <property type="protein sequence ID" value="KAA9136132.1"/>
    <property type="molecule type" value="Genomic_DNA"/>
</dbReference>
<feature type="transmembrane region" description="Helical" evidence="2">
    <location>
        <begin position="117"/>
        <end position="142"/>
    </location>
</feature>
<sequence>MWLDVDEAAAARTEGHWSQTSLAGLECRMVPWVRDRGEQRRSEMDNEPDSKSGVPQLAPADDIRFPLMEKPAVGMLLACVAGLLNAWTFARTGTFATVQSGNVVSAGYNLAQGHWPMVFMALGTILAFGAGACISAVVIAAFARRMSSFSAILLSAQGALLIALAGIAAVPGIAPHHIALGISFVAGAQGNAFHRTRGMIYGNIAVTAVLQTAFSFVGRALARRIHDDGEPHLRWAGIYFLVLLGFAAGAALGSVLDMRGPSWAILAAAAITLAIAALAALDHRGRVDPTDGPTP</sequence>
<reference evidence="4" key="1">
    <citation type="submission" date="2019-09" db="EMBL/GenBank/DDBJ databases">
        <title>Mumia zhuanghuii sp. nov. isolated from the intestinal contents of plateau pika (Ochotona curzoniae) in the Qinghai-Tibet plateau of China.</title>
        <authorList>
            <person name="Tian Z."/>
        </authorList>
    </citation>
    <scope>NUCLEOTIDE SEQUENCE [LARGE SCALE GENOMIC DNA]</scope>
    <source>
        <strain evidence="4">L-033</strain>
    </source>
</reference>
<evidence type="ECO:0000313" key="3">
    <source>
        <dbReference type="EMBL" id="KAA9136132.1"/>
    </source>
</evidence>
<feature type="transmembrane region" description="Helical" evidence="2">
    <location>
        <begin position="200"/>
        <end position="221"/>
    </location>
</feature>
<evidence type="ECO:0000256" key="1">
    <source>
        <dbReference type="SAM" id="MobiDB-lite"/>
    </source>
</evidence>
<organism evidence="3 4">
    <name type="scientific">Microbacterium caowuchunii</name>
    <dbReference type="NCBI Taxonomy" id="2614638"/>
    <lineage>
        <taxon>Bacteria</taxon>
        <taxon>Bacillati</taxon>
        <taxon>Actinomycetota</taxon>
        <taxon>Actinomycetes</taxon>
        <taxon>Micrococcales</taxon>
        <taxon>Microbacteriaceae</taxon>
        <taxon>Microbacterium</taxon>
    </lineage>
</organism>
<comment type="caution">
    <text evidence="3">The sequence shown here is derived from an EMBL/GenBank/DDBJ whole genome shotgun (WGS) entry which is preliminary data.</text>
</comment>
<feature type="transmembrane region" description="Helical" evidence="2">
    <location>
        <begin position="262"/>
        <end position="281"/>
    </location>
</feature>
<feature type="region of interest" description="Disordered" evidence="1">
    <location>
        <begin position="36"/>
        <end position="57"/>
    </location>
</feature>
<keyword evidence="2" id="KW-1133">Transmembrane helix</keyword>
<feature type="compositionally biased region" description="Basic and acidic residues" evidence="1">
    <location>
        <begin position="36"/>
        <end position="50"/>
    </location>
</feature>
<dbReference type="AlphaFoldDB" id="A0A5N0TM62"/>
<evidence type="ECO:0000256" key="2">
    <source>
        <dbReference type="SAM" id="Phobius"/>
    </source>
</evidence>
<feature type="transmembrane region" description="Helical" evidence="2">
    <location>
        <begin position="72"/>
        <end position="90"/>
    </location>
</feature>
<keyword evidence="2" id="KW-0472">Membrane</keyword>
<proteinExistence type="predicted"/>
<dbReference type="Pfam" id="PF06912">
    <property type="entry name" value="DUF1275"/>
    <property type="match status" value="1"/>
</dbReference>
<accession>A0A5N0TM62</accession>